<dbReference type="AlphaFoldDB" id="A0A395IL43"/>
<evidence type="ECO:0000256" key="1">
    <source>
        <dbReference type="SAM" id="Coils"/>
    </source>
</evidence>
<feature type="coiled-coil region" evidence="1">
    <location>
        <begin position="281"/>
        <end position="319"/>
    </location>
</feature>
<dbReference type="EMBL" id="QKRW01000044">
    <property type="protein sequence ID" value="RAL60093.1"/>
    <property type="molecule type" value="Genomic_DNA"/>
</dbReference>
<proteinExistence type="predicted"/>
<feature type="region of interest" description="Disordered" evidence="2">
    <location>
        <begin position="109"/>
        <end position="137"/>
    </location>
</feature>
<keyword evidence="4" id="KW-1185">Reference proteome</keyword>
<keyword evidence="1" id="KW-0175">Coiled coil</keyword>
<name>A0A395IL43_9HELO</name>
<feature type="compositionally biased region" description="Basic residues" evidence="2">
    <location>
        <begin position="125"/>
        <end position="134"/>
    </location>
</feature>
<sequence>MKPPPIVQDPHWRFVEQQQPIPIIEGFITKQVQRSAGRSKVAVCGTSGFTHVLRNIVIETLKEYDDVEYAEVEYQPHGVHHIHSGVTSKAWDQIEMEAIKFPSRFNTRGRRLQRPQLEDTNSYTRSRKRSIRKSPRNDRLIEWRSGASNQLTTLEEADEKPDEKPDEVQDWKKMDNQKTQETLIQTNMCLFPFFSFRRADKVIYHDDLPAYRPIDQEPSPPSTTRSYKYTFDIPSPGTMNITARNDGTLIFHHIPTAKTGFSHGGITGGFDGGDNVTGLSAEARQEKLDQTKLRLQEARAKFQESMDRLNQELTLVRDDDSATLLDNEDAGSSIRDEIPFEDNDCKELVKI</sequence>
<accession>A0A395IL43</accession>
<organism evidence="3 4">
    <name type="scientific">Monilinia fructigena</name>
    <dbReference type="NCBI Taxonomy" id="38457"/>
    <lineage>
        <taxon>Eukaryota</taxon>
        <taxon>Fungi</taxon>
        <taxon>Dikarya</taxon>
        <taxon>Ascomycota</taxon>
        <taxon>Pezizomycotina</taxon>
        <taxon>Leotiomycetes</taxon>
        <taxon>Helotiales</taxon>
        <taxon>Sclerotiniaceae</taxon>
        <taxon>Monilinia</taxon>
    </lineage>
</organism>
<reference evidence="3 4" key="1">
    <citation type="submission" date="2018-06" db="EMBL/GenBank/DDBJ databases">
        <title>Genome Sequence of the Brown Rot Fungal Pathogen Monilinia fructigena.</title>
        <authorList>
            <person name="Landi L."/>
            <person name="De Miccolis Angelini R.M."/>
            <person name="Pollastro S."/>
            <person name="Abate D."/>
            <person name="Faretra F."/>
            <person name="Romanazzi G."/>
        </authorList>
    </citation>
    <scope>NUCLEOTIDE SEQUENCE [LARGE SCALE GENOMIC DNA]</scope>
    <source>
        <strain evidence="3 4">Mfrg269</strain>
    </source>
</reference>
<evidence type="ECO:0000313" key="3">
    <source>
        <dbReference type="EMBL" id="RAL60093.1"/>
    </source>
</evidence>
<dbReference type="Proteomes" id="UP000249056">
    <property type="component" value="Unassembled WGS sequence"/>
</dbReference>
<protein>
    <submittedName>
        <fullName evidence="3">Uncharacterized protein</fullName>
    </submittedName>
</protein>
<comment type="caution">
    <text evidence="3">The sequence shown here is derived from an EMBL/GenBank/DDBJ whole genome shotgun (WGS) entry which is preliminary data.</text>
</comment>
<dbReference type="OrthoDB" id="3481621at2759"/>
<evidence type="ECO:0000256" key="2">
    <source>
        <dbReference type="SAM" id="MobiDB-lite"/>
    </source>
</evidence>
<evidence type="ECO:0000313" key="4">
    <source>
        <dbReference type="Proteomes" id="UP000249056"/>
    </source>
</evidence>
<gene>
    <name evidence="3" type="ORF">DID88_000719</name>
</gene>